<organism evidence="3 4">
    <name type="scientific">Knoellia sinensis KCTC 19936</name>
    <dbReference type="NCBI Taxonomy" id="1385520"/>
    <lineage>
        <taxon>Bacteria</taxon>
        <taxon>Bacillati</taxon>
        <taxon>Actinomycetota</taxon>
        <taxon>Actinomycetes</taxon>
        <taxon>Micrococcales</taxon>
        <taxon>Intrasporangiaceae</taxon>
        <taxon>Knoellia</taxon>
    </lineage>
</organism>
<dbReference type="AlphaFoldDB" id="A0A0A0J648"/>
<keyword evidence="2" id="KW-1133">Transmembrane helix</keyword>
<protein>
    <submittedName>
        <fullName evidence="3">Uncharacterized protein</fullName>
    </submittedName>
</protein>
<feature type="compositionally biased region" description="Polar residues" evidence="1">
    <location>
        <begin position="218"/>
        <end position="230"/>
    </location>
</feature>
<dbReference type="EMBL" id="AVPJ01000006">
    <property type="protein sequence ID" value="KGN32688.1"/>
    <property type="molecule type" value="Genomic_DNA"/>
</dbReference>
<evidence type="ECO:0000313" key="4">
    <source>
        <dbReference type="Proteomes" id="UP000030002"/>
    </source>
</evidence>
<dbReference type="eggNOG" id="ENOG50321VN">
    <property type="taxonomic scope" value="Bacteria"/>
</dbReference>
<gene>
    <name evidence="3" type="ORF">N802_17160</name>
</gene>
<dbReference type="STRING" id="1385520.N802_17160"/>
<feature type="region of interest" description="Disordered" evidence="1">
    <location>
        <begin position="190"/>
        <end position="237"/>
    </location>
</feature>
<feature type="transmembrane region" description="Helical" evidence="2">
    <location>
        <begin position="12"/>
        <end position="31"/>
    </location>
</feature>
<reference evidence="3 4" key="1">
    <citation type="submission" date="2013-08" db="EMBL/GenBank/DDBJ databases">
        <title>The genome sequence of Knoellia sinensis.</title>
        <authorList>
            <person name="Zhu W."/>
            <person name="Wang G."/>
        </authorList>
    </citation>
    <scope>NUCLEOTIDE SEQUENCE [LARGE SCALE GENOMIC DNA]</scope>
    <source>
        <strain evidence="3 4">KCTC 19936</strain>
    </source>
</reference>
<evidence type="ECO:0000313" key="3">
    <source>
        <dbReference type="EMBL" id="KGN32688.1"/>
    </source>
</evidence>
<name>A0A0A0J648_9MICO</name>
<dbReference type="RefSeq" id="WP_035915414.1">
    <property type="nucleotide sequence ID" value="NZ_AVPJ01000006.1"/>
</dbReference>
<keyword evidence="2" id="KW-0812">Transmembrane</keyword>
<sequence>MKSVDTAHVWIARLLRIAAALLLGAAITVWVTPVNALGSNLVPVGCGSPATPDADPLADFVCRDLVSSAKATSVALAAAGAVLLLLSELVVPRLRGRRWVQGAAVASVLAVPVFALAAASLPVKVASSGADGTLIRCGTPLAPATDVISGAMCGQLADRERSLAFGAMALSLLTILGGGYVAKGFGSEEDSEPVTLLEQDPERTPERTDFDGEWGTVDNRQGVTSASYETRSWDDRS</sequence>
<accession>A0A0A0J648</accession>
<keyword evidence="4" id="KW-1185">Reference proteome</keyword>
<proteinExistence type="predicted"/>
<dbReference type="OrthoDB" id="4870543at2"/>
<feature type="transmembrane region" description="Helical" evidence="2">
    <location>
        <begin position="103"/>
        <end position="123"/>
    </location>
</feature>
<feature type="compositionally biased region" description="Basic and acidic residues" evidence="1">
    <location>
        <begin position="200"/>
        <end position="210"/>
    </location>
</feature>
<dbReference type="Proteomes" id="UP000030002">
    <property type="component" value="Unassembled WGS sequence"/>
</dbReference>
<keyword evidence="2" id="KW-0472">Membrane</keyword>
<feature type="transmembrane region" description="Helical" evidence="2">
    <location>
        <begin position="162"/>
        <end position="182"/>
    </location>
</feature>
<evidence type="ECO:0000256" key="2">
    <source>
        <dbReference type="SAM" id="Phobius"/>
    </source>
</evidence>
<comment type="caution">
    <text evidence="3">The sequence shown here is derived from an EMBL/GenBank/DDBJ whole genome shotgun (WGS) entry which is preliminary data.</text>
</comment>
<feature type="transmembrane region" description="Helical" evidence="2">
    <location>
        <begin position="73"/>
        <end position="91"/>
    </location>
</feature>
<evidence type="ECO:0000256" key="1">
    <source>
        <dbReference type="SAM" id="MobiDB-lite"/>
    </source>
</evidence>